<feature type="region of interest" description="Disordered" evidence="4">
    <location>
        <begin position="1"/>
        <end position="43"/>
    </location>
</feature>
<dbReference type="Proteomes" id="UP001141650">
    <property type="component" value="Unassembled WGS sequence"/>
</dbReference>
<evidence type="ECO:0000256" key="3">
    <source>
        <dbReference type="ARBA" id="ARBA00022801"/>
    </source>
</evidence>
<gene>
    <name evidence="6" type="ORF">H7K38_17755</name>
</gene>
<comment type="caution">
    <text evidence="6">The sequence shown here is derived from an EMBL/GenBank/DDBJ whole genome shotgun (WGS) entry which is preliminary data.</text>
</comment>
<evidence type="ECO:0000256" key="4">
    <source>
        <dbReference type="SAM" id="MobiDB-lite"/>
    </source>
</evidence>
<feature type="domain" description="Peptidase M20 dimerisation" evidence="5">
    <location>
        <begin position="232"/>
        <end position="381"/>
    </location>
</feature>
<dbReference type="EMBL" id="JACKVH010000017">
    <property type="protein sequence ID" value="MCV7380487.1"/>
    <property type="molecule type" value="Genomic_DNA"/>
</dbReference>
<dbReference type="PANTHER" id="PTHR43270:SF12">
    <property type="entry name" value="SUCCINYL-DIAMINOPIMELATE DESUCCINYLASE"/>
    <property type="match status" value="1"/>
</dbReference>
<dbReference type="InterPro" id="IPR051458">
    <property type="entry name" value="Cyt/Met_Dipeptidase"/>
</dbReference>
<reference evidence="6" key="1">
    <citation type="submission" date="2020-07" db="EMBL/GenBank/DDBJ databases">
        <authorList>
            <person name="Pettersson B.M.F."/>
            <person name="Behra P.R.K."/>
            <person name="Ramesh M."/>
            <person name="Das S."/>
            <person name="Dasgupta S."/>
            <person name="Kirsebom L.A."/>
        </authorList>
    </citation>
    <scope>NUCLEOTIDE SEQUENCE</scope>
    <source>
        <strain evidence="6">CCUG 55640</strain>
    </source>
</reference>
<keyword evidence="1" id="KW-0645">Protease</keyword>
<proteinExistence type="predicted"/>
<keyword evidence="3" id="KW-0378">Hydrolase</keyword>
<name>A0AA42C014_9MYCO</name>
<accession>A0AA42C014</accession>
<dbReference type="Gene3D" id="3.40.630.10">
    <property type="entry name" value="Zn peptidases"/>
    <property type="match status" value="1"/>
</dbReference>
<protein>
    <submittedName>
        <fullName evidence="6">Dipeptidase</fullName>
    </submittedName>
</protein>
<dbReference type="AlphaFoldDB" id="A0AA42C014"/>
<keyword evidence="2" id="KW-0479">Metal-binding</keyword>
<sequence length="482" mass="50445">MTGPVTPRAPESARRHAGKSGTLRSSPARKPPRARRASLEGMSDLVERVREVLPSVRRDLEDLVRIESVWADPGRRDEVHRSARAVADLLSQAGFAHVDIVSEGGAPAVIAKHPAPPGAPTVLLYAHHDVQPEGDVTEWASPPFEPAERDGRLYGRGSADDKAGIATHLAAFRAHGGRPPVGVTVFVEGEEESGSPSLGRLLAAHRDALAADVIVIADSDNWSTEVPALTVSLRGLADCVVEVATLDHGLHSGLWGGAVPDALTVLVRLLATLHDDDGNVAVAGLHESTAAAVDYPAERVRAESGLLDGVREIGTGSAPQRLWAKPAITVIGIDTTSIAASSNTLVPRARAKVSMRVAPGGDAAAHLDALRTHLERHAPWGARVTVTPGDIGQPFAIDASGPVYDAARAAFRQAWGTEPIDMGMGGSIPFIAEFAAAFPQAKILVTGVEDPATQAHSVNESLHLGVLERAAVAEALLLAYLG</sequence>
<dbReference type="Gene3D" id="3.30.70.360">
    <property type="match status" value="1"/>
</dbReference>
<dbReference type="GO" id="GO:0046872">
    <property type="term" value="F:metal ion binding"/>
    <property type="evidence" value="ECO:0007669"/>
    <property type="project" value="UniProtKB-KW"/>
</dbReference>
<reference evidence="6" key="2">
    <citation type="journal article" date="2022" name="BMC Genomics">
        <title>Comparative genome analysis of mycobacteria focusing on tRNA and non-coding RNA.</title>
        <authorList>
            <person name="Behra P.R.K."/>
            <person name="Pettersson B.M.F."/>
            <person name="Ramesh M."/>
            <person name="Das S."/>
            <person name="Dasgupta S."/>
            <person name="Kirsebom L.A."/>
        </authorList>
    </citation>
    <scope>NUCLEOTIDE SEQUENCE</scope>
    <source>
        <strain evidence="6">CCUG 55640</strain>
    </source>
</reference>
<dbReference type="PANTHER" id="PTHR43270">
    <property type="entry name" value="BETA-ALA-HIS DIPEPTIDASE"/>
    <property type="match status" value="1"/>
</dbReference>
<dbReference type="InterPro" id="IPR011650">
    <property type="entry name" value="Peptidase_M20_dimer"/>
</dbReference>
<dbReference type="SUPFAM" id="SSF53187">
    <property type="entry name" value="Zn-dependent exopeptidases"/>
    <property type="match status" value="1"/>
</dbReference>
<dbReference type="Pfam" id="PF01546">
    <property type="entry name" value="Peptidase_M20"/>
    <property type="match status" value="1"/>
</dbReference>
<dbReference type="GO" id="GO:0006508">
    <property type="term" value="P:proteolysis"/>
    <property type="evidence" value="ECO:0007669"/>
    <property type="project" value="UniProtKB-KW"/>
</dbReference>
<evidence type="ECO:0000256" key="2">
    <source>
        <dbReference type="ARBA" id="ARBA00022723"/>
    </source>
</evidence>
<evidence type="ECO:0000256" key="1">
    <source>
        <dbReference type="ARBA" id="ARBA00022670"/>
    </source>
</evidence>
<organism evidence="6 7">
    <name type="scientific">Mycobacterium alsense</name>
    <dbReference type="NCBI Taxonomy" id="324058"/>
    <lineage>
        <taxon>Bacteria</taxon>
        <taxon>Bacillati</taxon>
        <taxon>Actinomycetota</taxon>
        <taxon>Actinomycetes</taxon>
        <taxon>Mycobacteriales</taxon>
        <taxon>Mycobacteriaceae</taxon>
        <taxon>Mycobacterium</taxon>
    </lineage>
</organism>
<evidence type="ECO:0000313" key="7">
    <source>
        <dbReference type="Proteomes" id="UP001141650"/>
    </source>
</evidence>
<dbReference type="InterPro" id="IPR002933">
    <property type="entry name" value="Peptidase_M20"/>
</dbReference>
<dbReference type="Pfam" id="PF07687">
    <property type="entry name" value="M20_dimer"/>
    <property type="match status" value="1"/>
</dbReference>
<evidence type="ECO:0000259" key="5">
    <source>
        <dbReference type="Pfam" id="PF07687"/>
    </source>
</evidence>
<dbReference type="NCBIfam" id="NF005914">
    <property type="entry name" value="PRK07907.1"/>
    <property type="match status" value="1"/>
</dbReference>
<dbReference type="GO" id="GO:0008233">
    <property type="term" value="F:peptidase activity"/>
    <property type="evidence" value="ECO:0007669"/>
    <property type="project" value="UniProtKB-KW"/>
</dbReference>
<dbReference type="CDD" id="cd03893">
    <property type="entry name" value="M20_Dipept_like"/>
    <property type="match status" value="1"/>
</dbReference>
<evidence type="ECO:0000313" key="6">
    <source>
        <dbReference type="EMBL" id="MCV7380487.1"/>
    </source>
</evidence>